<reference evidence="1 2" key="1">
    <citation type="journal article" date="2014" name="BMC Genomics">
        <title>Comparison of environmental and isolate Sulfobacillus genomes reveals diverse carbon, sulfur, nitrogen, and hydrogen metabolisms.</title>
        <authorList>
            <person name="Justice N.B."/>
            <person name="Norman A."/>
            <person name="Brown C.T."/>
            <person name="Singh A."/>
            <person name="Thomas B.C."/>
            <person name="Banfield J.F."/>
        </authorList>
    </citation>
    <scope>NUCLEOTIDE SEQUENCE [LARGE SCALE GENOMIC DNA]</scope>
    <source>
        <strain evidence="1">AMDSBA1</strain>
    </source>
</reference>
<dbReference type="AlphaFoldDB" id="A0A2T2XAG6"/>
<evidence type="ECO:0000313" key="2">
    <source>
        <dbReference type="Proteomes" id="UP000242699"/>
    </source>
</evidence>
<accession>A0A2T2XAG6</accession>
<sequence length="69" mass="7350">MNLTSTGSGLLAPEQTLSIPATRLMIATKPVIPGVSYSCLWLQVPALLISDRGFLIITLAIARKIGPRC</sequence>
<protein>
    <submittedName>
        <fullName evidence="1">Uncharacterized protein</fullName>
    </submittedName>
</protein>
<dbReference type="Proteomes" id="UP000242699">
    <property type="component" value="Unassembled WGS sequence"/>
</dbReference>
<organism evidence="1 2">
    <name type="scientific">Sulfobacillus benefaciens</name>
    <dbReference type="NCBI Taxonomy" id="453960"/>
    <lineage>
        <taxon>Bacteria</taxon>
        <taxon>Bacillati</taxon>
        <taxon>Bacillota</taxon>
        <taxon>Clostridia</taxon>
        <taxon>Eubacteriales</taxon>
        <taxon>Clostridiales Family XVII. Incertae Sedis</taxon>
        <taxon>Sulfobacillus</taxon>
    </lineage>
</organism>
<dbReference type="EMBL" id="PXYT01000002">
    <property type="protein sequence ID" value="PSR31513.1"/>
    <property type="molecule type" value="Genomic_DNA"/>
</dbReference>
<name>A0A2T2XAG6_9FIRM</name>
<proteinExistence type="predicted"/>
<gene>
    <name evidence="1" type="ORF">C7B43_02115</name>
</gene>
<comment type="caution">
    <text evidence="1">The sequence shown here is derived from an EMBL/GenBank/DDBJ whole genome shotgun (WGS) entry which is preliminary data.</text>
</comment>
<evidence type="ECO:0000313" key="1">
    <source>
        <dbReference type="EMBL" id="PSR31513.1"/>
    </source>
</evidence>